<dbReference type="RefSeq" id="WP_029161542.1">
    <property type="nucleotide sequence ID" value="NZ_CP009933.1"/>
</dbReference>
<dbReference type="KEGG" id="csq:CSCA_2742"/>
<dbReference type="PANTHER" id="PTHR33473">
    <property type="entry name" value="ATP-DEPENDENT CLP PROTEASE ADAPTER PROTEIN CLPS1, CHLOROPLASTIC"/>
    <property type="match status" value="1"/>
</dbReference>
<keyword evidence="3" id="KW-0378">Hydrolase</keyword>
<dbReference type="GO" id="GO:0030163">
    <property type="term" value="P:protein catabolic process"/>
    <property type="evidence" value="ECO:0007669"/>
    <property type="project" value="InterPro"/>
</dbReference>
<dbReference type="InterPro" id="IPR022935">
    <property type="entry name" value="ClpS"/>
</dbReference>
<dbReference type="FunFam" id="3.30.1390.10:FF:000002">
    <property type="entry name" value="ATP-dependent Clp protease adapter protein ClpS"/>
    <property type="match status" value="1"/>
</dbReference>
<protein>
    <recommendedName>
        <fullName evidence="1">ATP-dependent Clp protease adapter protein ClpS</fullName>
    </recommendedName>
</protein>
<evidence type="ECO:0000313" key="4">
    <source>
        <dbReference type="Proteomes" id="UP000033115"/>
    </source>
</evidence>
<dbReference type="GO" id="GO:0008233">
    <property type="term" value="F:peptidase activity"/>
    <property type="evidence" value="ECO:0007669"/>
    <property type="project" value="UniProtKB-KW"/>
</dbReference>
<dbReference type="EMBL" id="CP009933">
    <property type="protein sequence ID" value="AKA69867.1"/>
    <property type="molecule type" value="Genomic_DNA"/>
</dbReference>
<comment type="subunit">
    <text evidence="1">Binds to the N-terminal domain of the chaperone ClpA.</text>
</comment>
<dbReference type="Proteomes" id="UP000033115">
    <property type="component" value="Chromosome"/>
</dbReference>
<dbReference type="PANTHER" id="PTHR33473:SF19">
    <property type="entry name" value="ATP-DEPENDENT CLP PROTEASE ADAPTER PROTEIN CLPS"/>
    <property type="match status" value="1"/>
</dbReference>
<feature type="domain" description="Adaptor protein ClpS core" evidence="2">
    <location>
        <begin position="16"/>
        <end position="94"/>
    </location>
</feature>
<evidence type="ECO:0000259" key="2">
    <source>
        <dbReference type="Pfam" id="PF02617"/>
    </source>
</evidence>
<dbReference type="InterPro" id="IPR014719">
    <property type="entry name" value="Ribosomal_bL12_C/ClpS-like"/>
</dbReference>
<gene>
    <name evidence="1" type="primary">clpS</name>
    <name evidence="3" type="ORF">CSCA_2742</name>
</gene>
<organism evidence="3 4">
    <name type="scientific">Clostridium scatologenes</name>
    <dbReference type="NCBI Taxonomy" id="1548"/>
    <lineage>
        <taxon>Bacteria</taxon>
        <taxon>Bacillati</taxon>
        <taxon>Bacillota</taxon>
        <taxon>Clostridia</taxon>
        <taxon>Eubacteriales</taxon>
        <taxon>Clostridiaceae</taxon>
        <taxon>Clostridium</taxon>
    </lineage>
</organism>
<evidence type="ECO:0000313" key="3">
    <source>
        <dbReference type="EMBL" id="AKA69867.1"/>
    </source>
</evidence>
<reference evidence="3 4" key="1">
    <citation type="journal article" date="2015" name="J. Biotechnol.">
        <title>Complete genome sequence of a malodorant-producing acetogen, Clostridium scatologenes ATCC 25775(T).</title>
        <authorList>
            <person name="Zhu Z."/>
            <person name="Guo T."/>
            <person name="Zheng H."/>
            <person name="Song T."/>
            <person name="Ouyang P."/>
            <person name="Xie J."/>
        </authorList>
    </citation>
    <scope>NUCLEOTIDE SEQUENCE [LARGE SCALE GENOMIC DNA]</scope>
    <source>
        <strain evidence="3 4">ATCC 25775</strain>
    </source>
</reference>
<dbReference type="STRING" id="1548.CSCA_2742"/>
<dbReference type="SUPFAM" id="SSF54736">
    <property type="entry name" value="ClpS-like"/>
    <property type="match status" value="1"/>
</dbReference>
<comment type="similarity">
    <text evidence="1">Belongs to the ClpS family.</text>
</comment>
<dbReference type="InterPro" id="IPR003769">
    <property type="entry name" value="ClpS_core"/>
</dbReference>
<sequence length="99" mass="11452">MSQKTIEKQDTKIEIKKPKMYRVIIYNDDYTTMEFVIKILIEIFKKSVVEATKIMYDVHRSGIGIAGIYSYDIAATKMTQAMNASRESGFPLKFSIEEE</sequence>
<comment type="function">
    <text evidence="1">Involved in the modulation of the specificity of the ClpAP-mediated ATP-dependent protein degradation.</text>
</comment>
<accession>A0A0E3JP11</accession>
<proteinExistence type="inferred from homology"/>
<name>A0A0E3JP11_CLOSL</name>
<dbReference type="Pfam" id="PF02617">
    <property type="entry name" value="ClpS"/>
    <property type="match status" value="1"/>
</dbReference>
<keyword evidence="4" id="KW-1185">Reference proteome</keyword>
<evidence type="ECO:0000256" key="1">
    <source>
        <dbReference type="HAMAP-Rule" id="MF_00302"/>
    </source>
</evidence>
<dbReference type="AlphaFoldDB" id="A0A0E3JP11"/>
<dbReference type="GO" id="GO:0006508">
    <property type="term" value="P:proteolysis"/>
    <property type="evidence" value="ECO:0007669"/>
    <property type="project" value="UniProtKB-UniRule"/>
</dbReference>
<dbReference type="HAMAP" id="MF_00302">
    <property type="entry name" value="ClpS"/>
    <property type="match status" value="1"/>
</dbReference>
<dbReference type="Gene3D" id="3.30.1390.10">
    <property type="match status" value="1"/>
</dbReference>
<keyword evidence="3" id="KW-0645">Protease</keyword>
<dbReference type="HOGENOM" id="CLU_134358_1_0_9"/>